<feature type="domain" description="EAL" evidence="3">
    <location>
        <begin position="693"/>
        <end position="944"/>
    </location>
</feature>
<organism evidence="5 6">
    <name type="scientific">Clostridium isatidis</name>
    <dbReference type="NCBI Taxonomy" id="182773"/>
    <lineage>
        <taxon>Bacteria</taxon>
        <taxon>Bacillati</taxon>
        <taxon>Bacillota</taxon>
        <taxon>Clostridia</taxon>
        <taxon>Eubacteriales</taxon>
        <taxon>Clostridiaceae</taxon>
        <taxon>Clostridium</taxon>
    </lineage>
</organism>
<evidence type="ECO:0000259" key="1">
    <source>
        <dbReference type="PROSITE" id="PS50112"/>
    </source>
</evidence>
<dbReference type="InterPro" id="IPR035965">
    <property type="entry name" value="PAS-like_dom_sf"/>
</dbReference>
<name>A0A343JB81_9CLOT</name>
<evidence type="ECO:0000259" key="4">
    <source>
        <dbReference type="PROSITE" id="PS50887"/>
    </source>
</evidence>
<dbReference type="SMART" id="SM00052">
    <property type="entry name" value="EAL"/>
    <property type="match status" value="1"/>
</dbReference>
<feature type="domain" description="GGDEF" evidence="4">
    <location>
        <begin position="551"/>
        <end position="684"/>
    </location>
</feature>
<dbReference type="InterPro" id="IPR001610">
    <property type="entry name" value="PAC"/>
</dbReference>
<dbReference type="SMART" id="SM00091">
    <property type="entry name" value="PAS"/>
    <property type="match status" value="2"/>
</dbReference>
<dbReference type="KEGG" id="cia:BEN51_04670"/>
<proteinExistence type="predicted"/>
<dbReference type="CDD" id="cd01948">
    <property type="entry name" value="EAL"/>
    <property type="match status" value="1"/>
</dbReference>
<accession>A0A343JB81</accession>
<dbReference type="SUPFAM" id="SSF55785">
    <property type="entry name" value="PYP-like sensor domain (PAS domain)"/>
    <property type="match status" value="3"/>
</dbReference>
<dbReference type="Gene3D" id="3.20.20.450">
    <property type="entry name" value="EAL domain"/>
    <property type="match status" value="1"/>
</dbReference>
<feature type="domain" description="PAS" evidence="1">
    <location>
        <begin position="394"/>
        <end position="464"/>
    </location>
</feature>
<dbReference type="Pfam" id="PF07238">
    <property type="entry name" value="PilZ"/>
    <property type="match status" value="1"/>
</dbReference>
<dbReference type="PROSITE" id="PS50883">
    <property type="entry name" value="EAL"/>
    <property type="match status" value="1"/>
</dbReference>
<dbReference type="Pfam" id="PF00990">
    <property type="entry name" value="GGDEF"/>
    <property type="match status" value="1"/>
</dbReference>
<dbReference type="InterPro" id="IPR000014">
    <property type="entry name" value="PAS"/>
</dbReference>
<dbReference type="SUPFAM" id="SSF141868">
    <property type="entry name" value="EAL domain-like"/>
    <property type="match status" value="1"/>
</dbReference>
<dbReference type="Pfam" id="PF13426">
    <property type="entry name" value="PAS_9"/>
    <property type="match status" value="1"/>
</dbReference>
<dbReference type="Pfam" id="PF00563">
    <property type="entry name" value="EAL"/>
    <property type="match status" value="1"/>
</dbReference>
<dbReference type="EMBL" id="CP016786">
    <property type="protein sequence ID" value="ASW42789.1"/>
    <property type="molecule type" value="Genomic_DNA"/>
</dbReference>
<evidence type="ECO:0000313" key="6">
    <source>
        <dbReference type="Proteomes" id="UP000264883"/>
    </source>
</evidence>
<dbReference type="InterPro" id="IPR013655">
    <property type="entry name" value="PAS_fold_3"/>
</dbReference>
<reference evidence="5 6" key="1">
    <citation type="submission" date="2016-08" db="EMBL/GenBank/DDBJ databases">
        <title>Complete Genome Sequence Of The Indigo Reducing Clostridium isatidis DSM15098.</title>
        <authorList>
            <person name="Little G.T."/>
            <person name="Minton N.P."/>
        </authorList>
    </citation>
    <scope>NUCLEOTIDE SEQUENCE [LARGE SCALE GENOMIC DNA]</scope>
    <source>
        <strain evidence="5 6">DSM 15098</strain>
    </source>
</reference>
<dbReference type="Gene3D" id="3.30.450.20">
    <property type="entry name" value="PAS domain"/>
    <property type="match status" value="4"/>
</dbReference>
<dbReference type="InterPro" id="IPR035919">
    <property type="entry name" value="EAL_sf"/>
</dbReference>
<dbReference type="InterPro" id="IPR043128">
    <property type="entry name" value="Rev_trsase/Diguanyl_cyclase"/>
</dbReference>
<dbReference type="InterPro" id="IPR052155">
    <property type="entry name" value="Biofilm_reg_signaling"/>
</dbReference>
<dbReference type="InterPro" id="IPR029787">
    <property type="entry name" value="Nucleotide_cyclase"/>
</dbReference>
<dbReference type="SMART" id="SM00267">
    <property type="entry name" value="GGDEF"/>
    <property type="match status" value="1"/>
</dbReference>
<dbReference type="CDD" id="cd00130">
    <property type="entry name" value="PAS"/>
    <property type="match status" value="2"/>
</dbReference>
<dbReference type="Gene3D" id="2.10.70.100">
    <property type="match status" value="1"/>
</dbReference>
<dbReference type="NCBIfam" id="TIGR00254">
    <property type="entry name" value="GGDEF"/>
    <property type="match status" value="1"/>
</dbReference>
<dbReference type="NCBIfam" id="TIGR00229">
    <property type="entry name" value="sensory_box"/>
    <property type="match status" value="2"/>
</dbReference>
<dbReference type="SUPFAM" id="SSF55073">
    <property type="entry name" value="Nucleotide cyclase"/>
    <property type="match status" value="1"/>
</dbReference>
<dbReference type="RefSeq" id="WP_119864923.1">
    <property type="nucleotide sequence ID" value="NZ_CP016786.1"/>
</dbReference>
<evidence type="ECO:0000313" key="5">
    <source>
        <dbReference type="EMBL" id="ASW42789.1"/>
    </source>
</evidence>
<feature type="domain" description="PAC" evidence="2">
    <location>
        <begin position="334"/>
        <end position="386"/>
    </location>
</feature>
<dbReference type="PROSITE" id="PS50112">
    <property type="entry name" value="PAS"/>
    <property type="match status" value="1"/>
</dbReference>
<dbReference type="InterPro" id="IPR000700">
    <property type="entry name" value="PAS-assoc_C"/>
</dbReference>
<evidence type="ECO:0000259" key="2">
    <source>
        <dbReference type="PROSITE" id="PS50113"/>
    </source>
</evidence>
<dbReference type="Pfam" id="PF08447">
    <property type="entry name" value="PAS_3"/>
    <property type="match status" value="2"/>
</dbReference>
<dbReference type="PROSITE" id="PS50113">
    <property type="entry name" value="PAC"/>
    <property type="match status" value="2"/>
</dbReference>
<dbReference type="PANTHER" id="PTHR44757">
    <property type="entry name" value="DIGUANYLATE CYCLASE DGCP"/>
    <property type="match status" value="1"/>
</dbReference>
<gene>
    <name evidence="5" type="ORF">BEN51_04670</name>
</gene>
<dbReference type="InterPro" id="IPR000160">
    <property type="entry name" value="GGDEF_dom"/>
</dbReference>
<dbReference type="GO" id="GO:0035438">
    <property type="term" value="F:cyclic-di-GMP binding"/>
    <property type="evidence" value="ECO:0007669"/>
    <property type="project" value="InterPro"/>
</dbReference>
<evidence type="ECO:0008006" key="7">
    <source>
        <dbReference type="Google" id="ProtNLM"/>
    </source>
</evidence>
<dbReference type="PROSITE" id="PS50887">
    <property type="entry name" value="GGDEF"/>
    <property type="match status" value="1"/>
</dbReference>
<protein>
    <recommendedName>
        <fullName evidence="7">Diguanylate cyclase</fullName>
    </recommendedName>
</protein>
<dbReference type="SMART" id="SM00086">
    <property type="entry name" value="PAC"/>
    <property type="match status" value="3"/>
</dbReference>
<dbReference type="PANTHER" id="PTHR44757:SF2">
    <property type="entry name" value="BIOFILM ARCHITECTURE MAINTENANCE PROTEIN MBAA"/>
    <property type="match status" value="1"/>
</dbReference>
<dbReference type="InterPro" id="IPR001633">
    <property type="entry name" value="EAL_dom"/>
</dbReference>
<evidence type="ECO:0000259" key="3">
    <source>
        <dbReference type="PROSITE" id="PS50883"/>
    </source>
</evidence>
<dbReference type="Proteomes" id="UP000264883">
    <property type="component" value="Chromosome"/>
</dbReference>
<dbReference type="InterPro" id="IPR009875">
    <property type="entry name" value="PilZ_domain"/>
</dbReference>
<sequence>MDVNNHLLQLEELKKNIKLIKEKDIQEDNRNAGYWIFDIENERMFLSKDIFQILECKPEEYNGTLEDCLSFVHPENIEFIKIFRLESTDIKEDIINFKIISKKGKIKDVQTSIMFLKDENNNPINIVGIFEEVREKNLRDNSENKANLGIWKYDVINDKFYCTDEIFNIYGVGPLEFNNDYRKAINLIHPDYKIKIENAIKKYLLGEKAACVCSVSHYIKNNKFVVGKLETIYDESGYLTTITGVLECETKNNIFDEFKRCLKLINQVQKLSTIGSWQADFDNNRCYLSDEASKIFGFSTKVTCISLDEMKEYIHPDDIEKIYEIYSNPSEEPVEIEFRLINKDGSERHIYEIVEFAFNDEKEVRYMYGTIQDITDKVILKKKLRLEEEKIYKLKRRFSALIKDSFEIFEILDSEGKIVYISEASERVTGYKIEERIGKPIFEFYDKYEIPKLVEMIEFVKNNPEKKITKDILLKTKDGEEIYLEFHMQNYLNDTAIEGIVVNFRDITDRVKNEQKIIYLSSHDHLTGLPNRLSFNKKINELIEEAKENNKRFALFMVDIDSIIFVKNTLGYKIAEQYTVQIVEKLKLYCGNKKLLFRYTAHRFVIVIEGVRNIDEYKLILKILFKLFSQPIKVDKYELDVKISVGISIYENNKIDKDELVRNAEVALFLAKNEERNRYKFYSSDTSIQTYKYFILQRDLRRAVENNQLRIFYQPFVNLNTNEIIGAEALIRWEHPEWGIISPNEFISMAEETGYIINIGNWLLKEVCSNYKEWIDNGLPNIKISINLSGMQLLEADLVKKIKNIIEEYELKPNFLILEIKESALMGKTDKIISSIKELRSLGIQIALDDFGTGYSSLTCLPSRNIDILKLDGSFINKNEDSTIIIKHIIRMAQELKIKISAEKIESWDQLEFLRNLKCYSGQGYLYSKPSPKIIFEKVLAKKKCKPVIVNDTKFEGDRRQYFRVKFMQSLEAELTVLEIKGKKVNVGNTKVLIKNIGPGGLCFVSDINLPIDNDIVLQFTTKLMKTEVKVYGHSVWGKEIDTNLYEYGIKFSLDENKLTELVRLLNQVQISMKKDILFADGSFISGTIFSYFAFEK</sequence>
<dbReference type="AlphaFoldDB" id="A0A343JB81"/>
<dbReference type="Gene3D" id="3.30.70.270">
    <property type="match status" value="1"/>
</dbReference>
<dbReference type="OrthoDB" id="9762141at2"/>
<keyword evidence="6" id="KW-1185">Reference proteome</keyword>
<feature type="domain" description="PAC" evidence="2">
    <location>
        <begin position="468"/>
        <end position="519"/>
    </location>
</feature>
<dbReference type="CDD" id="cd01949">
    <property type="entry name" value="GGDEF"/>
    <property type="match status" value="1"/>
</dbReference>